<keyword evidence="6" id="KW-0406">Ion transport</keyword>
<dbReference type="EMBL" id="CP047476">
    <property type="protein sequence ID" value="QIA65621.1"/>
    <property type="molecule type" value="Genomic_DNA"/>
</dbReference>
<dbReference type="PANTHER" id="PTHR38762:SF1">
    <property type="entry name" value="CRYPTIC OUTER MEMBRANE PORIN BGLH-RELATED"/>
    <property type="match status" value="1"/>
</dbReference>
<dbReference type="GO" id="GO:0015774">
    <property type="term" value="P:polysaccharide transport"/>
    <property type="evidence" value="ECO:0007669"/>
    <property type="project" value="TreeGrafter"/>
</dbReference>
<dbReference type="RefSeq" id="WP_164650520.1">
    <property type="nucleotide sequence ID" value="NZ_CP047476.1"/>
</dbReference>
<comment type="similarity">
    <text evidence="2">Belongs to the porin LamB (TC 1.B.3) family.</text>
</comment>
<dbReference type="Pfam" id="PF02264">
    <property type="entry name" value="LamB"/>
    <property type="match status" value="1"/>
</dbReference>
<keyword evidence="8" id="KW-0472">Membrane</keyword>
<keyword evidence="5" id="KW-0812">Transmembrane</keyword>
<dbReference type="GO" id="GO:0009279">
    <property type="term" value="C:cell outer membrane"/>
    <property type="evidence" value="ECO:0007669"/>
    <property type="project" value="UniProtKB-SubCell"/>
</dbReference>
<feature type="chain" id="PRO_5030873189" description="Porin" evidence="10">
    <location>
        <begin position="22"/>
        <end position="401"/>
    </location>
</feature>
<gene>
    <name evidence="11" type="ORF">GT360_19030</name>
</gene>
<dbReference type="SUPFAM" id="SSF56935">
    <property type="entry name" value="Porins"/>
    <property type="match status" value="1"/>
</dbReference>
<evidence type="ECO:0000313" key="11">
    <source>
        <dbReference type="EMBL" id="QIA65621.1"/>
    </source>
</evidence>
<keyword evidence="4" id="KW-1134">Transmembrane beta strand</keyword>
<organism evidence="11 12">
    <name type="scientific">Vibrio astriarenae</name>
    <dbReference type="NCBI Taxonomy" id="1481923"/>
    <lineage>
        <taxon>Bacteria</taxon>
        <taxon>Pseudomonadati</taxon>
        <taxon>Pseudomonadota</taxon>
        <taxon>Gammaproteobacteria</taxon>
        <taxon>Vibrionales</taxon>
        <taxon>Vibrionaceae</taxon>
        <taxon>Vibrio</taxon>
    </lineage>
</organism>
<evidence type="ECO:0000313" key="12">
    <source>
        <dbReference type="Proteomes" id="UP000464262"/>
    </source>
</evidence>
<evidence type="ECO:0000256" key="1">
    <source>
        <dbReference type="ARBA" id="ARBA00004571"/>
    </source>
</evidence>
<keyword evidence="9" id="KW-0998">Cell outer membrane</keyword>
<dbReference type="KEGG" id="vas:GT360_19030"/>
<evidence type="ECO:0008006" key="13">
    <source>
        <dbReference type="Google" id="ProtNLM"/>
    </source>
</evidence>
<reference evidence="11 12" key="1">
    <citation type="submission" date="2020-01" db="EMBL/GenBank/DDBJ databases">
        <title>Whole genome and functional gene identification of agarase of Vibrio HN897.</title>
        <authorList>
            <person name="Liu Y."/>
            <person name="Zhao Z."/>
        </authorList>
    </citation>
    <scope>NUCLEOTIDE SEQUENCE [LARGE SCALE GENOMIC DNA]</scope>
    <source>
        <strain evidence="11 12">HN897</strain>
    </source>
</reference>
<keyword evidence="7" id="KW-0626">Porin</keyword>
<keyword evidence="3" id="KW-0813">Transport</keyword>
<evidence type="ECO:0000256" key="3">
    <source>
        <dbReference type="ARBA" id="ARBA00022448"/>
    </source>
</evidence>
<keyword evidence="10" id="KW-0732">Signal</keyword>
<comment type="subcellular location">
    <subcellularLocation>
        <location evidence="1">Cell outer membrane</location>
        <topology evidence="1">Multi-pass membrane protein</topology>
    </subcellularLocation>
</comment>
<dbReference type="InterPro" id="IPR003192">
    <property type="entry name" value="Porin_LamB"/>
</dbReference>
<dbReference type="GO" id="GO:0046930">
    <property type="term" value="C:pore complex"/>
    <property type="evidence" value="ECO:0007669"/>
    <property type="project" value="UniProtKB-KW"/>
</dbReference>
<dbReference type="GO" id="GO:0015288">
    <property type="term" value="F:porin activity"/>
    <property type="evidence" value="ECO:0007669"/>
    <property type="project" value="UniProtKB-KW"/>
</dbReference>
<dbReference type="InterPro" id="IPR050286">
    <property type="entry name" value="G_neg_Bact_CarbUptk_Porin"/>
</dbReference>
<protein>
    <recommendedName>
        <fullName evidence="13">Porin</fullName>
    </recommendedName>
</protein>
<evidence type="ECO:0000256" key="2">
    <source>
        <dbReference type="ARBA" id="ARBA00007055"/>
    </source>
</evidence>
<evidence type="ECO:0000256" key="9">
    <source>
        <dbReference type="ARBA" id="ARBA00023237"/>
    </source>
</evidence>
<dbReference type="GO" id="GO:0015144">
    <property type="term" value="F:carbohydrate transmembrane transporter activity"/>
    <property type="evidence" value="ECO:0007669"/>
    <property type="project" value="TreeGrafter"/>
</dbReference>
<sequence length="401" mass="44787">MRKIFTLSLLALSTLPYQSMADDSFKLTGYARYGMGYTEDDPLWNNSIMNGINVIKTAGSYYALTGHLANQGMGMELGLQKSWAVNDSRWRALFMVTDNYNASPWKTAQMFAGGSNVIESNPTAEIWAGQRYAQRVQMLLNNYKPLLNDGVGGGIKNYDVGFGKVSVEAISGIRQNGYPSDSNGRYALMTSLKDIKIADKQTLDFYANYGFGDGRDRTWGTVDDGSAYQIGGMYNLNRKGSYTKFMVRYGDKVKENLVRHAGPAEDGGSLGVFLYGHEKLTDKFAMMYAFSHENSDLSTNWSGDKEKWYQGVLRGGYYYNKHHSTWLETAYDTIDFGDDTNSSWKVTLSQNVSLADYLFARPIVHFYVSYGGLDTDLVRNSGAKQGVNEAVSVGTYFEVFL</sequence>
<evidence type="ECO:0000256" key="7">
    <source>
        <dbReference type="ARBA" id="ARBA00023114"/>
    </source>
</evidence>
<evidence type="ECO:0000256" key="6">
    <source>
        <dbReference type="ARBA" id="ARBA00023065"/>
    </source>
</evidence>
<name>A0A7Z2T7F4_9VIBR</name>
<proteinExistence type="inferred from homology"/>
<feature type="signal peptide" evidence="10">
    <location>
        <begin position="1"/>
        <end position="21"/>
    </location>
</feature>
<dbReference type="AlphaFoldDB" id="A0A7Z2T7F4"/>
<evidence type="ECO:0000256" key="8">
    <source>
        <dbReference type="ARBA" id="ARBA00023136"/>
    </source>
</evidence>
<dbReference type="Gene3D" id="2.40.170.10">
    <property type="entry name" value="Porin, LamB type"/>
    <property type="match status" value="1"/>
</dbReference>
<evidence type="ECO:0000256" key="5">
    <source>
        <dbReference type="ARBA" id="ARBA00022692"/>
    </source>
</evidence>
<dbReference type="InterPro" id="IPR036998">
    <property type="entry name" value="Porin_LamB_sf"/>
</dbReference>
<dbReference type="GO" id="GO:0006811">
    <property type="term" value="P:monoatomic ion transport"/>
    <property type="evidence" value="ECO:0007669"/>
    <property type="project" value="UniProtKB-KW"/>
</dbReference>
<dbReference type="Proteomes" id="UP000464262">
    <property type="component" value="Chromosome 2"/>
</dbReference>
<evidence type="ECO:0000256" key="10">
    <source>
        <dbReference type="SAM" id="SignalP"/>
    </source>
</evidence>
<accession>A0A7Z2T7F4</accession>
<keyword evidence="12" id="KW-1185">Reference proteome</keyword>
<evidence type="ECO:0000256" key="4">
    <source>
        <dbReference type="ARBA" id="ARBA00022452"/>
    </source>
</evidence>
<dbReference type="PANTHER" id="PTHR38762">
    <property type="entry name" value="CRYPTIC OUTER MEMBRANE PORIN BGLH-RELATED"/>
    <property type="match status" value="1"/>
</dbReference>